<gene>
    <name evidence="3" type="ORF">MKW98_028960</name>
</gene>
<keyword evidence="2" id="KW-0472">Membrane</keyword>
<comment type="caution">
    <text evidence="3">The sequence shown here is derived from an EMBL/GenBank/DDBJ whole genome shotgun (WGS) entry which is preliminary data.</text>
</comment>
<dbReference type="PANTHER" id="PTHR31415">
    <property type="entry name" value="OS05G0367900 PROTEIN"/>
    <property type="match status" value="1"/>
</dbReference>
<evidence type="ECO:0000313" key="4">
    <source>
        <dbReference type="Proteomes" id="UP001202328"/>
    </source>
</evidence>
<reference evidence="3" key="1">
    <citation type="submission" date="2022-04" db="EMBL/GenBank/DDBJ databases">
        <title>A functionally conserved STORR gene fusion in Papaver species that diverged 16.8 million years ago.</title>
        <authorList>
            <person name="Catania T."/>
        </authorList>
    </citation>
    <scope>NUCLEOTIDE SEQUENCE</scope>
    <source>
        <strain evidence="3">S-188037</strain>
    </source>
</reference>
<dbReference type="InterPro" id="IPR044839">
    <property type="entry name" value="NDR1-like"/>
</dbReference>
<evidence type="ECO:0008006" key="5">
    <source>
        <dbReference type="Google" id="ProtNLM"/>
    </source>
</evidence>
<dbReference type="GO" id="GO:0098542">
    <property type="term" value="P:defense response to other organism"/>
    <property type="evidence" value="ECO:0007669"/>
    <property type="project" value="InterPro"/>
</dbReference>
<evidence type="ECO:0000256" key="2">
    <source>
        <dbReference type="ARBA" id="ARBA00023136"/>
    </source>
</evidence>
<organism evidence="3 4">
    <name type="scientific">Papaver atlanticum</name>
    <dbReference type="NCBI Taxonomy" id="357466"/>
    <lineage>
        <taxon>Eukaryota</taxon>
        <taxon>Viridiplantae</taxon>
        <taxon>Streptophyta</taxon>
        <taxon>Embryophyta</taxon>
        <taxon>Tracheophyta</taxon>
        <taxon>Spermatophyta</taxon>
        <taxon>Magnoliopsida</taxon>
        <taxon>Ranunculales</taxon>
        <taxon>Papaveraceae</taxon>
        <taxon>Papaveroideae</taxon>
        <taxon>Papaver</taxon>
    </lineage>
</organism>
<sequence length="174" mass="20078">MKFHVIDASLTEFYLTNDDILHYKLAVNISVRNSNKMERISYHHIHSYPYCYGRYLHGVPLSSFRQGTKNTTFLYPVFQGQTKLKLLRGSQLRDFNYDQRDGNYSIYVYLYLTTQLKHAGGGKSGNSDYIVKCGLFRLHLLDSSSYSSSSNNQTGISGIFKSKRCKVYYNSDDT</sequence>
<proteinExistence type="predicted"/>
<evidence type="ECO:0000256" key="1">
    <source>
        <dbReference type="ARBA" id="ARBA00004370"/>
    </source>
</evidence>
<dbReference type="GO" id="GO:0009506">
    <property type="term" value="C:plasmodesma"/>
    <property type="evidence" value="ECO:0007669"/>
    <property type="project" value="TreeGrafter"/>
</dbReference>
<dbReference type="EMBL" id="JAJJMB010000133">
    <property type="protein sequence ID" value="KAI3963020.1"/>
    <property type="molecule type" value="Genomic_DNA"/>
</dbReference>
<evidence type="ECO:0000313" key="3">
    <source>
        <dbReference type="EMBL" id="KAI3963020.1"/>
    </source>
</evidence>
<dbReference type="PANTHER" id="PTHR31415:SF4">
    <property type="entry name" value="NDR1_HIN1-LIKE PROTEIN 3"/>
    <property type="match status" value="1"/>
</dbReference>
<comment type="subcellular location">
    <subcellularLocation>
        <location evidence="1">Membrane</location>
    </subcellularLocation>
</comment>
<protein>
    <recommendedName>
        <fullName evidence="5">Late embryogenesis abundant protein LEA-2 subgroup domain-containing protein</fullName>
    </recommendedName>
</protein>
<name>A0AAD4Y013_9MAGN</name>
<dbReference type="GO" id="GO:0005886">
    <property type="term" value="C:plasma membrane"/>
    <property type="evidence" value="ECO:0007669"/>
    <property type="project" value="TreeGrafter"/>
</dbReference>
<dbReference type="Proteomes" id="UP001202328">
    <property type="component" value="Unassembled WGS sequence"/>
</dbReference>
<dbReference type="AlphaFoldDB" id="A0AAD4Y013"/>
<accession>A0AAD4Y013</accession>
<keyword evidence="4" id="KW-1185">Reference proteome</keyword>